<accession>A0A0K2SKP7</accession>
<dbReference type="Pfam" id="PF01192">
    <property type="entry name" value="RNA_pol_Rpb6"/>
    <property type="match status" value="1"/>
</dbReference>
<dbReference type="GO" id="GO:0003899">
    <property type="term" value="F:DNA-directed RNA polymerase activity"/>
    <property type="evidence" value="ECO:0007669"/>
    <property type="project" value="UniProtKB-UniRule"/>
</dbReference>
<dbReference type="RefSeq" id="WP_068136270.1">
    <property type="nucleotide sequence ID" value="NZ_AP014924.1"/>
</dbReference>
<dbReference type="Proteomes" id="UP000065807">
    <property type="component" value="Chromosome"/>
</dbReference>
<comment type="function">
    <text evidence="10">Promotes RNA polymerase assembly. Latches the N- and C-terminal regions of the beta' subunit thereby facilitating its interaction with the beta and alpha subunits.</text>
</comment>
<comment type="subunit">
    <text evidence="10">The RNAP catalytic core consists of 2 alpha, 1 beta, 1 beta' and 1 omega subunit. When a sigma factor is associated with the core the holoenzyme is formed, which can initiate transcription.</text>
</comment>
<dbReference type="InterPro" id="IPR006110">
    <property type="entry name" value="Pol_omega/Rpo6/RPB6"/>
</dbReference>
<protein>
    <recommendedName>
        <fullName evidence="3 10">DNA-directed RNA polymerase subunit omega</fullName>
        <shortName evidence="10">RNAP omega subunit</shortName>
        <ecNumber evidence="2 10">2.7.7.6</ecNumber>
    </recommendedName>
    <alternativeName>
        <fullName evidence="10">RNA polymerase omega subunit</fullName>
    </alternativeName>
    <alternativeName>
        <fullName evidence="8 10">Transcriptase subunit omega</fullName>
    </alternativeName>
</protein>
<dbReference type="Gene3D" id="3.90.940.10">
    <property type="match status" value="1"/>
</dbReference>
<evidence type="ECO:0000256" key="2">
    <source>
        <dbReference type="ARBA" id="ARBA00012418"/>
    </source>
</evidence>
<dbReference type="STRING" id="1555112.LIP_1587"/>
<evidence type="ECO:0000313" key="11">
    <source>
        <dbReference type="EMBL" id="BAS27434.1"/>
    </source>
</evidence>
<dbReference type="GO" id="GO:0000428">
    <property type="term" value="C:DNA-directed RNA polymerase complex"/>
    <property type="evidence" value="ECO:0007669"/>
    <property type="project" value="UniProtKB-KW"/>
</dbReference>
<evidence type="ECO:0000256" key="7">
    <source>
        <dbReference type="ARBA" id="ARBA00023163"/>
    </source>
</evidence>
<reference evidence="12" key="1">
    <citation type="submission" date="2015-07" db="EMBL/GenBank/DDBJ databases">
        <title>Complete genome sequence and phylogenetic analysis of Limnochorda pilosa.</title>
        <authorList>
            <person name="Watanabe M."/>
            <person name="Kojima H."/>
            <person name="Fukui M."/>
        </authorList>
    </citation>
    <scope>NUCLEOTIDE SEQUENCE [LARGE SCALE GENOMIC DNA]</scope>
    <source>
        <strain evidence="12">HC45</strain>
    </source>
</reference>
<dbReference type="InterPro" id="IPR036161">
    <property type="entry name" value="RPB6/omega-like_sf"/>
</dbReference>
<dbReference type="HAMAP" id="MF_00366">
    <property type="entry name" value="RNApol_bact_RpoZ"/>
    <property type="match status" value="1"/>
</dbReference>
<dbReference type="KEGG" id="lpil:LIP_1587"/>
<evidence type="ECO:0000256" key="3">
    <source>
        <dbReference type="ARBA" id="ARBA00013725"/>
    </source>
</evidence>
<sequence length="74" mass="7943">MLGQPNLEEIKDKLPSRYALVVAAARRARQVLDGDPPRAGVFDGKIRPKPVTVALHEIAGDKLEISPEGSSPLS</sequence>
<dbReference type="GO" id="GO:0006351">
    <property type="term" value="P:DNA-templated transcription"/>
    <property type="evidence" value="ECO:0007669"/>
    <property type="project" value="UniProtKB-UniRule"/>
</dbReference>
<evidence type="ECO:0000256" key="8">
    <source>
        <dbReference type="ARBA" id="ARBA00029924"/>
    </source>
</evidence>
<name>A0A0K2SKP7_LIMPI</name>
<keyword evidence="6 10" id="KW-0548">Nucleotidyltransferase</keyword>
<organism evidence="11 12">
    <name type="scientific">Limnochorda pilosa</name>
    <dbReference type="NCBI Taxonomy" id="1555112"/>
    <lineage>
        <taxon>Bacteria</taxon>
        <taxon>Bacillati</taxon>
        <taxon>Bacillota</taxon>
        <taxon>Limnochordia</taxon>
        <taxon>Limnochordales</taxon>
        <taxon>Limnochordaceae</taxon>
        <taxon>Limnochorda</taxon>
    </lineage>
</organism>
<evidence type="ECO:0000256" key="6">
    <source>
        <dbReference type="ARBA" id="ARBA00022695"/>
    </source>
</evidence>
<keyword evidence="4 10" id="KW-0240">DNA-directed RNA polymerase</keyword>
<dbReference type="GO" id="GO:0003677">
    <property type="term" value="F:DNA binding"/>
    <property type="evidence" value="ECO:0007669"/>
    <property type="project" value="UniProtKB-UniRule"/>
</dbReference>
<dbReference type="SMART" id="SM01409">
    <property type="entry name" value="RNA_pol_Rpb6"/>
    <property type="match status" value="1"/>
</dbReference>
<evidence type="ECO:0000256" key="4">
    <source>
        <dbReference type="ARBA" id="ARBA00022478"/>
    </source>
</evidence>
<dbReference type="InterPro" id="IPR003716">
    <property type="entry name" value="DNA-dir_RNA_pol_omega"/>
</dbReference>
<proteinExistence type="inferred from homology"/>
<dbReference type="EMBL" id="AP014924">
    <property type="protein sequence ID" value="BAS27434.1"/>
    <property type="molecule type" value="Genomic_DNA"/>
</dbReference>
<dbReference type="OrthoDB" id="9815459at2"/>
<keyword evidence="5 10" id="KW-0808">Transferase</keyword>
<evidence type="ECO:0000256" key="1">
    <source>
        <dbReference type="ARBA" id="ARBA00006711"/>
    </source>
</evidence>
<dbReference type="NCBIfam" id="TIGR00690">
    <property type="entry name" value="rpoZ"/>
    <property type="match status" value="1"/>
</dbReference>
<keyword evidence="12" id="KW-1185">Reference proteome</keyword>
<comment type="catalytic activity">
    <reaction evidence="9 10">
        <text>RNA(n) + a ribonucleoside 5'-triphosphate = RNA(n+1) + diphosphate</text>
        <dbReference type="Rhea" id="RHEA:21248"/>
        <dbReference type="Rhea" id="RHEA-COMP:14527"/>
        <dbReference type="Rhea" id="RHEA-COMP:17342"/>
        <dbReference type="ChEBI" id="CHEBI:33019"/>
        <dbReference type="ChEBI" id="CHEBI:61557"/>
        <dbReference type="ChEBI" id="CHEBI:140395"/>
        <dbReference type="EC" id="2.7.7.6"/>
    </reaction>
</comment>
<comment type="similarity">
    <text evidence="1 10">Belongs to the RNA polymerase subunit omega family.</text>
</comment>
<keyword evidence="7 10" id="KW-0804">Transcription</keyword>
<dbReference type="EC" id="2.7.7.6" evidence="2 10"/>
<gene>
    <name evidence="10" type="primary">rpoZ</name>
    <name evidence="11" type="ORF">LIP_1587</name>
</gene>
<evidence type="ECO:0000256" key="5">
    <source>
        <dbReference type="ARBA" id="ARBA00022679"/>
    </source>
</evidence>
<reference evidence="12" key="2">
    <citation type="journal article" date="2016" name="Int. J. Syst. Evol. Microbiol.">
        <title>Complete genome sequence and cell structure of Limnochorda pilosa, a Gram-negative spore-former within the phylum Firmicutes.</title>
        <authorList>
            <person name="Watanabe M."/>
            <person name="Kojima H."/>
            <person name="Fukui M."/>
        </authorList>
    </citation>
    <scope>NUCLEOTIDE SEQUENCE [LARGE SCALE GENOMIC DNA]</scope>
    <source>
        <strain evidence="12">HC45</strain>
    </source>
</reference>
<evidence type="ECO:0000313" key="12">
    <source>
        <dbReference type="Proteomes" id="UP000065807"/>
    </source>
</evidence>
<evidence type="ECO:0000256" key="9">
    <source>
        <dbReference type="ARBA" id="ARBA00048552"/>
    </source>
</evidence>
<dbReference type="SUPFAM" id="SSF63562">
    <property type="entry name" value="RPB6/omega subunit-like"/>
    <property type="match status" value="1"/>
</dbReference>
<dbReference type="AlphaFoldDB" id="A0A0K2SKP7"/>
<evidence type="ECO:0000256" key="10">
    <source>
        <dbReference type="HAMAP-Rule" id="MF_00366"/>
    </source>
</evidence>